<feature type="domain" description="F-box" evidence="1">
    <location>
        <begin position="5"/>
        <end position="51"/>
    </location>
</feature>
<reference evidence="2 3" key="1">
    <citation type="journal article" date="1998" name="Science">
        <title>Genome sequence of the nematode C. elegans: a platform for investigating biology.</title>
        <authorList>
            <consortium name="The C. elegans sequencing consortium"/>
            <person name="Sulson J.E."/>
            <person name="Waterston R."/>
        </authorList>
    </citation>
    <scope>NUCLEOTIDE SEQUENCE [LARGE SCALE GENOMIC DNA]</scope>
    <source>
        <strain evidence="2 3">Bristol N2</strain>
    </source>
</reference>
<dbReference type="Bgee" id="WBGene00019045">
    <property type="expression patterns" value="Expressed in embryo and 1 other cell type or tissue"/>
</dbReference>
<evidence type="ECO:0000313" key="2">
    <source>
        <dbReference type="EMBL" id="CCD71278.1"/>
    </source>
</evidence>
<dbReference type="OrthoDB" id="5911349at2759"/>
<dbReference type="PANTHER" id="PTHR22899">
    <property type="entry name" value="CYCLIN-RELATED F-BOX FAMILY"/>
    <property type="match status" value="1"/>
</dbReference>
<dbReference type="UCSC" id="F58E1.14">
    <property type="organism name" value="c. elegans"/>
</dbReference>
<dbReference type="InterPro" id="IPR053222">
    <property type="entry name" value="Zygotic_Embryogenesis-Asso"/>
</dbReference>
<keyword evidence="3" id="KW-1185">Reference proteome</keyword>
<name>Q9TZF7_CAEEL</name>
<dbReference type="HOGENOM" id="CLU_028840_1_3_1"/>
<dbReference type="OMA" id="EDIWFKE"/>
<dbReference type="GeneID" id="186518"/>
<dbReference type="Pfam" id="PF00646">
    <property type="entry name" value="F-box"/>
    <property type="match status" value="1"/>
</dbReference>
<dbReference type="RefSeq" id="NP_494048.1">
    <property type="nucleotide sequence ID" value="NM_061647.4"/>
</dbReference>
<accession>Q9TZF7</accession>
<organism evidence="2 3">
    <name type="scientific">Caenorhabditis elegans</name>
    <dbReference type="NCBI Taxonomy" id="6239"/>
    <lineage>
        <taxon>Eukaryota</taxon>
        <taxon>Metazoa</taxon>
        <taxon>Ecdysozoa</taxon>
        <taxon>Nematoda</taxon>
        <taxon>Chromadorea</taxon>
        <taxon>Rhabditida</taxon>
        <taxon>Rhabditina</taxon>
        <taxon>Rhabditomorpha</taxon>
        <taxon>Rhabditoidea</taxon>
        <taxon>Rhabditidae</taxon>
        <taxon>Peloderinae</taxon>
        <taxon>Caenorhabditis</taxon>
    </lineage>
</organism>
<dbReference type="AlphaFoldDB" id="Q9TZF7"/>
<dbReference type="WormBase" id="F58E1.14">
    <property type="protein sequence ID" value="CE11398"/>
    <property type="gene ID" value="WBGene00019045"/>
    <property type="gene designation" value="fbxb-47"/>
</dbReference>
<dbReference type="CTD" id="186518"/>
<dbReference type="EMBL" id="BX284602">
    <property type="protein sequence ID" value="CCD71278.1"/>
    <property type="molecule type" value="Genomic_DNA"/>
</dbReference>
<dbReference type="Proteomes" id="UP000001940">
    <property type="component" value="Chromosome II"/>
</dbReference>
<evidence type="ECO:0000313" key="4">
    <source>
        <dbReference type="WormBase" id="F58E1.14"/>
    </source>
</evidence>
<dbReference type="PANTHER" id="PTHR22899:SF0">
    <property type="entry name" value="F-BOX ASSOCIATED DOMAIN-CONTAINING PROTEIN-RELATED"/>
    <property type="match status" value="1"/>
</dbReference>
<dbReference type="AGR" id="WB:WBGene00019045"/>
<dbReference type="InterPro" id="IPR012885">
    <property type="entry name" value="F-box_Sdz-33"/>
</dbReference>
<dbReference type="PROSITE" id="PS50181">
    <property type="entry name" value="FBOX"/>
    <property type="match status" value="1"/>
</dbReference>
<dbReference type="InParanoid" id="Q9TZF7"/>
<dbReference type="KEGG" id="cel:CELE_F58E1.14"/>
<dbReference type="FunCoup" id="Q9TZF7">
    <property type="interactions" value="811"/>
</dbReference>
<dbReference type="STRING" id="6239.F58E1.14.1"/>
<evidence type="ECO:0000259" key="1">
    <source>
        <dbReference type="PROSITE" id="PS50181"/>
    </source>
</evidence>
<dbReference type="PaxDb" id="6239-F58E1.14"/>
<dbReference type="Pfam" id="PF07735">
    <property type="entry name" value="FBA_2"/>
    <property type="match status" value="1"/>
</dbReference>
<proteinExistence type="predicted"/>
<dbReference type="PIR" id="T33541">
    <property type="entry name" value="T33541"/>
</dbReference>
<protein>
    <submittedName>
        <fullName evidence="2">F-box domain-containing protein</fullName>
    </submittedName>
</protein>
<gene>
    <name evidence="2 4" type="primary">fbxb-47</name>
    <name evidence="2" type="ORF">CELE_F58E1.14</name>
    <name evidence="4" type="ORF">F58E1.14</name>
</gene>
<dbReference type="InterPro" id="IPR001810">
    <property type="entry name" value="F-box_dom"/>
</dbReference>
<evidence type="ECO:0000313" key="3">
    <source>
        <dbReference type="Proteomes" id="UP000001940"/>
    </source>
</evidence>
<dbReference type="PhylomeDB" id="Q9TZF7"/>
<sequence>MVAPSFPLFNLPQKNLKDVFCNMSVIQQTCISLISEKTRNLVREFHIFKQLQVCLDFIFLPDYHFYLKGSAKFIFIPHNRKFIARSSSGEHSNYSVPQFDAKSWLKHLIYIFNVTEIHSLRSRFFDWDLREPRLKMPKECLKNLKILNLSIGFTNKISLVVELYSAFQHIKKFSLRQYSHKPLDSTLLLELRHLLSKTNQQLCLNINLPLNELLLTSCSSIDIHRTQLTDKDINVFLKHWFAGLKPELEHFRVRKDGPAFNQKTILKGIPHEFASIGRKFKLFEMDSQVGGIDIDLGQDIKATLVFNHKPGIADFSVAVHNSKYFFC</sequence>